<gene>
    <name evidence="4" type="ORF">Tci_003860</name>
</gene>
<sequence>MSRQNLTKGRNASKCNSSLRDLDVWGIDFMGPFPSSRGNKYILVTVDYLSKWVEAKALPTNDTRVVVKFLKSLFARFGTPRAIISDRSTHICNDQFAKVMLKYGVTHRLSTAYHPQTSGQVEVLNRGLKHILERTVGENRASWSDKDAVCATPEGATILGPERPKTYDDLDDNDKARFNADVRATNIVLQGLPKDIYKLINYNIEAKAIWDNVKMLLEGSELTKEDRESQLYDEFERFKMLPDHVDVNHEEHEIHNEVQQPIVVDSDTVETATELAIYKEQVEVYEQRAKVELTEHEQKLNEQISILIHTRNRKEENLKKDLHSIKLQLNSTIQSNKLIQENVTALQQDFKQKEDKLLGELVNMRNLKEKFEDKLYKQEKSMQTVHMPCKPKSLYDHENEMALGYLNTYYLNKAKRAQPTLYDGHEILKTNHVPAIVPTSEEDLELADLSREKMIEKVKDPDLVSSKLEAENSKLLEKIRNDDHDSMVKHFSKLEIDHLNLQLKCQHPKENIGNSKSKTSKDAPEFDAFFELNKQNDQLQAHRNTILKLKDQISQLKVKNSDVVGTFDHKSLDSQNVQLKETVTALQERIKNYKAKNEKVKRHYQELFDFIKVTRVQTIDKITSLQNEIENLKIQLKGKMPCVTSDIATPKVSACDKYAIDVEPIPPHIRNNREVHLNYLKHLKESVESFRAMVDEAKVERPLDRSLASACLYTKHSQELLEYVVQIVLWYLDSGCSKHMTGDRSWLKKFVKKFIRTVKFGNDHFGAIMGYGDYVILDSVISRVYYVEELGHNLFYVGQFYDSDLEVAFRKHTCFNDVVERQNRTLVEAAQTMLIFSKAPMFLWAKAIATACYTQNRSLIHTLHNKTTLHDKKSDLSFLRVFEALCYPTNDSEDLGKLKAKADISTLCTPTNKELEILFQSMFDEYFKPPTVDQPVPPTPVAQVLDNPIGPSVSISVDQDAHSTSHSPSSLNPQSSSIHQGITDNNSFEFNLFAPADNVPFVNIFASEPGCEASSSKDIILATDALWCCYNYVLSKVKPKNFKSAITKDCWFEAMQEEIHKFDRLQVWELVPPLDCAMIIALKWIYKVKLDEYSDVLKNKARLVAKGYRQEEGIYFKESFAPVARIEAIRIFIAYAATSRLDLVFAVCMCARYHDKPTKKHLEAVKWVFRYLQGTVNMGLWYSKDINMALTAYADADHAGCQDTRRNYCYVYNHIPLYWDNKSAIALCCNNVHHSQSKHIDIRHHFIREQVVNKVVELYFVRTEYQLADIFTKPLPRKRFEFIVLRLDIMVAENVPAKNVPALAPPIKSDDQILPYRSWSQGIQGNSVVYHIGPDTRYFRLCGVSLLKPTLILLSCCGKSSSKQSSHSSVIGKKQMVKDKKKEPKTLLIPYSRFTKLIIYHLRSKHNFHTRTGSPLHILDEDNVLGNLKMMAKHERRVAAKQTGQGKPAVPELSTPKDAKVTKPKAAKQSGQTVPKATKPTIYKTATPSKPTSSQPPKPKPTHQKHGKKCKPKSPLKLVDEFADEGVPISEPRVDDEEADYQQEPNSGRIQSLPEVQGKGKEKIIDEHVTYTLLDLNNPKKKSATNQYILQRRTPKTTEPTGLSSQPEDEGITMTNSEMKYHEVVTPVNKEKDAS</sequence>
<feature type="domain" description="Integrase catalytic" evidence="3">
    <location>
        <begin position="17"/>
        <end position="201"/>
    </location>
</feature>
<dbReference type="CDD" id="cd09272">
    <property type="entry name" value="RNase_HI_RT_Ty1"/>
    <property type="match status" value="1"/>
</dbReference>
<dbReference type="PROSITE" id="PS50994">
    <property type="entry name" value="INTEGRASE"/>
    <property type="match status" value="1"/>
</dbReference>
<keyword evidence="4" id="KW-0808">Transferase</keyword>
<dbReference type="GO" id="GO:0003964">
    <property type="term" value="F:RNA-directed DNA polymerase activity"/>
    <property type="evidence" value="ECO:0007669"/>
    <property type="project" value="UniProtKB-KW"/>
</dbReference>
<feature type="region of interest" description="Disordered" evidence="2">
    <location>
        <begin position="1435"/>
        <end position="1561"/>
    </location>
</feature>
<dbReference type="InterPro" id="IPR001584">
    <property type="entry name" value="Integrase_cat-core"/>
</dbReference>
<dbReference type="InterPro" id="IPR054722">
    <property type="entry name" value="PolX-like_BBD"/>
</dbReference>
<dbReference type="EMBL" id="BKCJ010000295">
    <property type="protein sequence ID" value="GEU31882.1"/>
    <property type="molecule type" value="Genomic_DNA"/>
</dbReference>
<keyword evidence="4" id="KW-0695">RNA-directed DNA polymerase</keyword>
<evidence type="ECO:0000256" key="1">
    <source>
        <dbReference type="SAM" id="Coils"/>
    </source>
</evidence>
<feature type="region of interest" description="Disordered" evidence="2">
    <location>
        <begin position="956"/>
        <end position="978"/>
    </location>
</feature>
<proteinExistence type="predicted"/>
<accession>A0A6L2J555</accession>
<evidence type="ECO:0000256" key="2">
    <source>
        <dbReference type="SAM" id="MobiDB-lite"/>
    </source>
</evidence>
<dbReference type="Pfam" id="PF00665">
    <property type="entry name" value="rve"/>
    <property type="match status" value="1"/>
</dbReference>
<keyword evidence="4" id="KW-0548">Nucleotidyltransferase</keyword>
<dbReference type="PANTHER" id="PTHR47266">
    <property type="entry name" value="ENDONUCLEASE-RELATED"/>
    <property type="match status" value="1"/>
</dbReference>
<feature type="compositionally biased region" description="Low complexity" evidence="2">
    <location>
        <begin position="964"/>
        <end position="977"/>
    </location>
</feature>
<feature type="compositionally biased region" description="Polar residues" evidence="2">
    <location>
        <begin position="1597"/>
        <end position="1606"/>
    </location>
</feature>
<name>A0A6L2J555_TANCI</name>
<evidence type="ECO:0000259" key="3">
    <source>
        <dbReference type="PROSITE" id="PS50994"/>
    </source>
</evidence>
<comment type="caution">
    <text evidence="4">The sequence shown here is derived from an EMBL/GenBank/DDBJ whole genome shotgun (WGS) entry which is preliminary data.</text>
</comment>
<feature type="compositionally biased region" description="Basic and acidic residues" evidence="2">
    <location>
        <begin position="1619"/>
        <end position="1635"/>
    </location>
</feature>
<dbReference type="Pfam" id="PF07727">
    <property type="entry name" value="RVT_2"/>
    <property type="match status" value="1"/>
</dbReference>
<dbReference type="InterPro" id="IPR052160">
    <property type="entry name" value="Gypsy_RT_Integrase-like"/>
</dbReference>
<dbReference type="GO" id="GO:0015074">
    <property type="term" value="P:DNA integration"/>
    <property type="evidence" value="ECO:0007669"/>
    <property type="project" value="InterPro"/>
</dbReference>
<evidence type="ECO:0000313" key="4">
    <source>
        <dbReference type="EMBL" id="GEU31882.1"/>
    </source>
</evidence>
<reference evidence="4" key="1">
    <citation type="journal article" date="2019" name="Sci. Rep.">
        <title>Draft genome of Tanacetum cinerariifolium, the natural source of mosquito coil.</title>
        <authorList>
            <person name="Yamashiro T."/>
            <person name="Shiraishi A."/>
            <person name="Satake H."/>
            <person name="Nakayama K."/>
        </authorList>
    </citation>
    <scope>NUCLEOTIDE SEQUENCE</scope>
</reference>
<feature type="compositionally biased region" description="Basic residues" evidence="2">
    <location>
        <begin position="1500"/>
        <end position="1514"/>
    </location>
</feature>
<protein>
    <submittedName>
        <fullName evidence="4">Reverse transcriptase domain-containing protein</fullName>
    </submittedName>
</protein>
<keyword evidence="1" id="KW-0175">Coiled coil</keyword>
<dbReference type="GO" id="GO:0003676">
    <property type="term" value="F:nucleic acid binding"/>
    <property type="evidence" value="ECO:0007669"/>
    <property type="project" value="InterPro"/>
</dbReference>
<dbReference type="InterPro" id="IPR013103">
    <property type="entry name" value="RVT_2"/>
</dbReference>
<feature type="coiled-coil region" evidence="1">
    <location>
        <begin position="532"/>
        <end position="635"/>
    </location>
</feature>
<dbReference type="InterPro" id="IPR012337">
    <property type="entry name" value="RNaseH-like_sf"/>
</dbReference>
<dbReference type="Gene3D" id="3.30.420.10">
    <property type="entry name" value="Ribonuclease H-like superfamily/Ribonuclease H"/>
    <property type="match status" value="1"/>
</dbReference>
<organism evidence="4">
    <name type="scientific">Tanacetum cinerariifolium</name>
    <name type="common">Dalmatian daisy</name>
    <name type="synonym">Chrysanthemum cinerariifolium</name>
    <dbReference type="NCBI Taxonomy" id="118510"/>
    <lineage>
        <taxon>Eukaryota</taxon>
        <taxon>Viridiplantae</taxon>
        <taxon>Streptophyta</taxon>
        <taxon>Embryophyta</taxon>
        <taxon>Tracheophyta</taxon>
        <taxon>Spermatophyta</taxon>
        <taxon>Magnoliopsida</taxon>
        <taxon>eudicotyledons</taxon>
        <taxon>Gunneridae</taxon>
        <taxon>Pentapetalae</taxon>
        <taxon>asterids</taxon>
        <taxon>campanulids</taxon>
        <taxon>Asterales</taxon>
        <taxon>Asteraceae</taxon>
        <taxon>Asteroideae</taxon>
        <taxon>Anthemideae</taxon>
        <taxon>Anthemidinae</taxon>
        <taxon>Tanacetum</taxon>
    </lineage>
</organism>
<dbReference type="SUPFAM" id="SSF53098">
    <property type="entry name" value="Ribonuclease H-like"/>
    <property type="match status" value="2"/>
</dbReference>
<dbReference type="Pfam" id="PF22936">
    <property type="entry name" value="Pol_BBD"/>
    <property type="match status" value="1"/>
</dbReference>
<feature type="region of interest" description="Disordered" evidence="2">
    <location>
        <begin position="1584"/>
        <end position="1635"/>
    </location>
</feature>
<dbReference type="InterPro" id="IPR036397">
    <property type="entry name" value="RNaseH_sf"/>
</dbReference>